<dbReference type="AlphaFoldDB" id="A0AAW3ZT71"/>
<keyword evidence="5" id="KW-1185">Reference proteome</keyword>
<dbReference type="InterPro" id="IPR050855">
    <property type="entry name" value="NDM-1-like"/>
</dbReference>
<evidence type="ECO:0000313" key="4">
    <source>
        <dbReference type="EMBL" id="MBD8528174.1"/>
    </source>
</evidence>
<reference evidence="4 5" key="1">
    <citation type="submission" date="2020-09" db="EMBL/GenBank/DDBJ databases">
        <title>Pseudoxanthomonas sp. CAU 1598 isolated from sand of Yaerae Beach.</title>
        <authorList>
            <person name="Kim W."/>
        </authorList>
    </citation>
    <scope>NUCLEOTIDE SEQUENCE [LARGE SCALE GENOMIC DNA]</scope>
    <source>
        <strain evidence="4 5">CAU 1598</strain>
    </source>
</reference>
<dbReference type="RefSeq" id="WP_192031591.1">
    <property type="nucleotide sequence ID" value="NZ_JACYTR010000091.1"/>
</dbReference>
<comment type="caution">
    <text evidence="4">The sequence shown here is derived from an EMBL/GenBank/DDBJ whole genome shotgun (WGS) entry which is preliminary data.</text>
</comment>
<comment type="similarity">
    <text evidence="1">Belongs to the metallo-beta-lactamase superfamily. Class-B beta-lactamase family.</text>
</comment>
<gene>
    <name evidence="4" type="ORF">IFO71_20690</name>
</gene>
<dbReference type="PANTHER" id="PTHR42951:SF4">
    <property type="entry name" value="ACYL-COENZYME A THIOESTERASE MBLAC2"/>
    <property type="match status" value="1"/>
</dbReference>
<dbReference type="EMBL" id="JACYTR010000091">
    <property type="protein sequence ID" value="MBD8528174.1"/>
    <property type="molecule type" value="Genomic_DNA"/>
</dbReference>
<proteinExistence type="inferred from homology"/>
<evidence type="ECO:0000313" key="5">
    <source>
        <dbReference type="Proteomes" id="UP000613768"/>
    </source>
</evidence>
<evidence type="ECO:0000256" key="2">
    <source>
        <dbReference type="SAM" id="SignalP"/>
    </source>
</evidence>
<keyword evidence="2" id="KW-0732">Signal</keyword>
<sequence length="342" mass="36824">MYSALGRPKRMLLHLAVKFIGNRDLMRNSLLLAMALALVTPAVHAAPPSSEAPKVQRFVSQVKSYEANAYLIESSEGLVLVDGLMLQSDLPPLIGAIKASGKPLKGVFLTHPHVDHFGGLAPLFEAVGQAPLYATQRTADLVAQVNQRAFDQGWIQAFGDDYQKSAVTPDRIVKHEEVLSIAGMDFTVLDLGAMEADNNGALVLPAAKLAFVGDALLSSHVYYVGEGNSAETLLALDKLEAQLAGVELVHPGHGGTMDPARLIADNRQQIQAMREEVAKLIDATPDPKQRPDAALINASLDRLSRRFAAHSSYGFPLRVLIANFNFPGLLAEMRAERAAASH</sequence>
<protein>
    <submittedName>
        <fullName evidence="4">MBL fold metallo-hydrolase</fullName>
    </submittedName>
</protein>
<feature type="domain" description="Metallo-beta-lactamase" evidence="3">
    <location>
        <begin position="66"/>
        <end position="253"/>
    </location>
</feature>
<accession>A0AAW3ZT71</accession>
<feature type="chain" id="PRO_5043385954" evidence="2">
    <location>
        <begin position="46"/>
        <end position="342"/>
    </location>
</feature>
<dbReference type="Pfam" id="PF00753">
    <property type="entry name" value="Lactamase_B"/>
    <property type="match status" value="1"/>
</dbReference>
<dbReference type="GO" id="GO:0017001">
    <property type="term" value="P:antibiotic catabolic process"/>
    <property type="evidence" value="ECO:0007669"/>
    <property type="project" value="UniProtKB-ARBA"/>
</dbReference>
<feature type="signal peptide" evidence="2">
    <location>
        <begin position="1"/>
        <end position="45"/>
    </location>
</feature>
<dbReference type="Proteomes" id="UP000613768">
    <property type="component" value="Unassembled WGS sequence"/>
</dbReference>
<name>A0AAW3ZT71_9GAMM</name>
<evidence type="ECO:0000256" key="1">
    <source>
        <dbReference type="ARBA" id="ARBA00005250"/>
    </source>
</evidence>
<organism evidence="4 5">
    <name type="scientific">Pseudomarimonas arenosa</name>
    <dbReference type="NCBI Taxonomy" id="2774145"/>
    <lineage>
        <taxon>Bacteria</taxon>
        <taxon>Pseudomonadati</taxon>
        <taxon>Pseudomonadota</taxon>
        <taxon>Gammaproteobacteria</taxon>
        <taxon>Lysobacterales</taxon>
        <taxon>Lysobacteraceae</taxon>
        <taxon>Pseudomarimonas</taxon>
    </lineage>
</organism>
<evidence type="ECO:0000259" key="3">
    <source>
        <dbReference type="SMART" id="SM00849"/>
    </source>
</evidence>
<dbReference type="Gene3D" id="3.60.15.10">
    <property type="entry name" value="Ribonuclease Z/Hydroxyacylglutathione hydrolase-like"/>
    <property type="match status" value="1"/>
</dbReference>
<dbReference type="InterPro" id="IPR001279">
    <property type="entry name" value="Metallo-B-lactamas"/>
</dbReference>
<dbReference type="PANTHER" id="PTHR42951">
    <property type="entry name" value="METALLO-BETA-LACTAMASE DOMAIN-CONTAINING"/>
    <property type="match status" value="1"/>
</dbReference>
<dbReference type="SMART" id="SM00849">
    <property type="entry name" value="Lactamase_B"/>
    <property type="match status" value="1"/>
</dbReference>
<dbReference type="InterPro" id="IPR036866">
    <property type="entry name" value="RibonucZ/Hydroxyglut_hydro"/>
</dbReference>
<dbReference type="SUPFAM" id="SSF56281">
    <property type="entry name" value="Metallo-hydrolase/oxidoreductase"/>
    <property type="match status" value="1"/>
</dbReference>